<name>A0A0E0KEE8_ORYPU</name>
<dbReference type="EnsemblPlants" id="OPUNC03G18520.1">
    <property type="protein sequence ID" value="OPUNC03G18520.1"/>
    <property type="gene ID" value="OPUNC03G18520"/>
</dbReference>
<proteinExistence type="predicted"/>
<accession>A0A0E0KEE8</accession>
<evidence type="ECO:0000313" key="2">
    <source>
        <dbReference type="Proteomes" id="UP000026962"/>
    </source>
</evidence>
<keyword evidence="2" id="KW-1185">Reference proteome</keyword>
<sequence length="170" mass="18368">MTHRRQHPFHSHCFLAHCRPTSRVGTGTTTAVQLPSRRAVVIRHWHHHRYLAARPLRYLAPLSFGAAPPPLSSYSTVAPDYRGSRSGCRGAKSTASPHRPAISSTVPLLPCHHRALTAKAPNPPSPYVDRPHPPLAALVDTGGGFTHPLRAEMGSAGLFGLTPAIPVRSQ</sequence>
<reference evidence="1" key="2">
    <citation type="submission" date="2018-05" db="EMBL/GenBank/DDBJ databases">
        <title>OpunRS2 (Oryza punctata Reference Sequence Version 2).</title>
        <authorList>
            <person name="Zhang J."/>
            <person name="Kudrna D."/>
            <person name="Lee S."/>
            <person name="Talag J."/>
            <person name="Welchert J."/>
            <person name="Wing R.A."/>
        </authorList>
    </citation>
    <scope>NUCLEOTIDE SEQUENCE [LARGE SCALE GENOMIC DNA]</scope>
</reference>
<dbReference type="Gramene" id="OPUNC03G18520.1">
    <property type="protein sequence ID" value="OPUNC03G18520.1"/>
    <property type="gene ID" value="OPUNC03G18520"/>
</dbReference>
<protein>
    <submittedName>
        <fullName evidence="1">Uncharacterized protein</fullName>
    </submittedName>
</protein>
<dbReference type="HOGENOM" id="CLU_1573185_0_0_1"/>
<evidence type="ECO:0000313" key="1">
    <source>
        <dbReference type="EnsemblPlants" id="OPUNC03G18520.1"/>
    </source>
</evidence>
<dbReference type="Proteomes" id="UP000026962">
    <property type="component" value="Chromosome 3"/>
</dbReference>
<dbReference type="AlphaFoldDB" id="A0A0E0KEE8"/>
<organism evidence="1">
    <name type="scientific">Oryza punctata</name>
    <name type="common">Red rice</name>
    <dbReference type="NCBI Taxonomy" id="4537"/>
    <lineage>
        <taxon>Eukaryota</taxon>
        <taxon>Viridiplantae</taxon>
        <taxon>Streptophyta</taxon>
        <taxon>Embryophyta</taxon>
        <taxon>Tracheophyta</taxon>
        <taxon>Spermatophyta</taxon>
        <taxon>Magnoliopsida</taxon>
        <taxon>Liliopsida</taxon>
        <taxon>Poales</taxon>
        <taxon>Poaceae</taxon>
        <taxon>BOP clade</taxon>
        <taxon>Oryzoideae</taxon>
        <taxon>Oryzeae</taxon>
        <taxon>Oryzinae</taxon>
        <taxon>Oryza</taxon>
    </lineage>
</organism>
<reference evidence="1" key="1">
    <citation type="submission" date="2015-04" db="UniProtKB">
        <authorList>
            <consortium name="EnsemblPlants"/>
        </authorList>
    </citation>
    <scope>IDENTIFICATION</scope>
</reference>